<dbReference type="EMBL" id="BSFE01000001">
    <property type="protein sequence ID" value="GLK51033.1"/>
    <property type="molecule type" value="Genomic_DNA"/>
</dbReference>
<proteinExistence type="predicted"/>
<keyword evidence="3" id="KW-1185">Reference proteome</keyword>
<comment type="caution">
    <text evidence="2">The sequence shown here is derived from an EMBL/GenBank/DDBJ whole genome shotgun (WGS) entry which is preliminary data.</text>
</comment>
<dbReference type="Proteomes" id="UP001143486">
    <property type="component" value="Unassembled WGS sequence"/>
</dbReference>
<gene>
    <name evidence="2" type="ORF">GCM10017621_05410</name>
</gene>
<evidence type="ECO:0000256" key="1">
    <source>
        <dbReference type="SAM" id="MobiDB-lite"/>
    </source>
</evidence>
<sequence length="300" mass="30715">MLMGIKRRTRIWTTVGTAALLGGLAGCSEPASDTPADEVPQSQAEQHDTGAAADHAAEPAAPAGGWSEGEGEGEGGSGGGEFGIDPVAAESDPVVYMIALEVMRAHYLAGIDAYRAGDRTAGAEMFAHPINEIYIDFEPVLENLGAPLFGDTMTDASVAPYSGAGEDEIVARVDDVLVAIDDAAGFAPESDASEAEVHARVLTDLLERGALQYRVAASDAEAGEAYLDGYGFARAAERYAAGHIDVIAAANPALAGVFAGLVDQLNAAFPTALRPDTLEDDAGALVSAVAAAKETVNTLP</sequence>
<accession>A0A9W6IIV7</accession>
<dbReference type="AlphaFoldDB" id="A0A9W6IIV7"/>
<dbReference type="PROSITE" id="PS51257">
    <property type="entry name" value="PROKAR_LIPOPROTEIN"/>
    <property type="match status" value="1"/>
</dbReference>
<evidence type="ECO:0000313" key="3">
    <source>
        <dbReference type="Proteomes" id="UP001143486"/>
    </source>
</evidence>
<reference evidence="2" key="2">
    <citation type="submission" date="2023-01" db="EMBL/GenBank/DDBJ databases">
        <authorList>
            <person name="Sun Q."/>
            <person name="Evtushenko L."/>
        </authorList>
    </citation>
    <scope>NUCLEOTIDE SEQUENCE</scope>
    <source>
        <strain evidence="2">VKM B-1513</strain>
    </source>
</reference>
<organism evidence="2 3">
    <name type="scientific">Maricaulis virginensis</name>
    <dbReference type="NCBI Taxonomy" id="144022"/>
    <lineage>
        <taxon>Bacteria</taxon>
        <taxon>Pseudomonadati</taxon>
        <taxon>Pseudomonadota</taxon>
        <taxon>Alphaproteobacteria</taxon>
        <taxon>Maricaulales</taxon>
        <taxon>Maricaulaceae</taxon>
        <taxon>Maricaulis</taxon>
    </lineage>
</organism>
<name>A0A9W6IIV7_9PROT</name>
<protein>
    <submittedName>
        <fullName evidence="2">Uncharacterized protein</fullName>
    </submittedName>
</protein>
<feature type="compositionally biased region" description="Low complexity" evidence="1">
    <location>
        <begin position="50"/>
        <end position="65"/>
    </location>
</feature>
<evidence type="ECO:0000313" key="2">
    <source>
        <dbReference type="EMBL" id="GLK51033.1"/>
    </source>
</evidence>
<reference evidence="2" key="1">
    <citation type="journal article" date="2014" name="Int. J. Syst. Evol. Microbiol.">
        <title>Complete genome sequence of Corynebacterium casei LMG S-19264T (=DSM 44701T), isolated from a smear-ripened cheese.</title>
        <authorList>
            <consortium name="US DOE Joint Genome Institute (JGI-PGF)"/>
            <person name="Walter F."/>
            <person name="Albersmeier A."/>
            <person name="Kalinowski J."/>
            <person name="Ruckert C."/>
        </authorList>
    </citation>
    <scope>NUCLEOTIDE SEQUENCE</scope>
    <source>
        <strain evidence="2">VKM B-1513</strain>
    </source>
</reference>
<feature type="region of interest" description="Disordered" evidence="1">
    <location>
        <begin position="29"/>
        <end position="84"/>
    </location>
</feature>